<feature type="non-terminal residue" evidence="2">
    <location>
        <position position="1"/>
    </location>
</feature>
<dbReference type="PANTHER" id="PTHR34414">
    <property type="entry name" value="HET DOMAIN-CONTAINING PROTEIN-RELATED"/>
    <property type="match status" value="1"/>
</dbReference>
<accession>A0A6A5SQ44</accession>
<feature type="non-terminal residue" evidence="2">
    <location>
        <position position="271"/>
    </location>
</feature>
<gene>
    <name evidence="2" type="ORF">EJ02DRAFT_327736</name>
</gene>
<feature type="transmembrane region" description="Helical" evidence="1">
    <location>
        <begin position="237"/>
        <end position="270"/>
    </location>
</feature>
<keyword evidence="1" id="KW-0472">Membrane</keyword>
<evidence type="ECO:0000313" key="3">
    <source>
        <dbReference type="Proteomes" id="UP000800038"/>
    </source>
</evidence>
<name>A0A6A5SQ44_9PLEO</name>
<protein>
    <submittedName>
        <fullName evidence="2">Uncharacterized protein</fullName>
    </submittedName>
</protein>
<dbReference type="PANTHER" id="PTHR34414:SF1">
    <property type="entry name" value="SUBTILISIN-LIKE SERINE PROTEASE"/>
    <property type="match status" value="1"/>
</dbReference>
<organism evidence="2 3">
    <name type="scientific">Clathrospora elynae</name>
    <dbReference type="NCBI Taxonomy" id="706981"/>
    <lineage>
        <taxon>Eukaryota</taxon>
        <taxon>Fungi</taxon>
        <taxon>Dikarya</taxon>
        <taxon>Ascomycota</taxon>
        <taxon>Pezizomycotina</taxon>
        <taxon>Dothideomycetes</taxon>
        <taxon>Pleosporomycetidae</taxon>
        <taxon>Pleosporales</taxon>
        <taxon>Diademaceae</taxon>
        <taxon>Clathrospora</taxon>
    </lineage>
</organism>
<dbReference type="EMBL" id="ML976045">
    <property type="protein sequence ID" value="KAF1941639.1"/>
    <property type="molecule type" value="Genomic_DNA"/>
</dbReference>
<keyword evidence="1" id="KW-1133">Transmembrane helix</keyword>
<dbReference type="AlphaFoldDB" id="A0A6A5SQ44"/>
<dbReference type="InterPro" id="IPR046536">
    <property type="entry name" value="DUF6601"/>
</dbReference>
<proteinExistence type="predicted"/>
<dbReference type="OrthoDB" id="5086500at2759"/>
<feature type="transmembrane region" description="Helical" evidence="1">
    <location>
        <begin position="206"/>
        <end position="225"/>
    </location>
</feature>
<keyword evidence="1" id="KW-0812">Transmembrane</keyword>
<evidence type="ECO:0000256" key="1">
    <source>
        <dbReference type="SAM" id="Phobius"/>
    </source>
</evidence>
<keyword evidence="3" id="KW-1185">Reference proteome</keyword>
<sequence>IPLLPATYRQKYKIKPVGNDIRAFLNVELSVNRLNEVHRWLWLVGLPSAPRPLHYQVVKKREIVVTEQLDLHLVWSSTSSSSIFIKPLPRFLLCPTFWRTQICPDWNLYETALGLLLSYVALIEREVDYNLAIYHGLIPNEVTWLGWLALVEELFCRPSVNKRFLYGELRLGRLDWIYRLTRGDMRGYLSGCTTYGAFMRDNVNSLIALFAYTTIVLSAMQVGLGTDSLAGDYSFGMASYIFSIFSIVAPLACIAGILCVVTMMFVINLVR</sequence>
<evidence type="ECO:0000313" key="2">
    <source>
        <dbReference type="EMBL" id="KAF1941639.1"/>
    </source>
</evidence>
<reference evidence="2" key="1">
    <citation type="journal article" date="2020" name="Stud. Mycol.">
        <title>101 Dothideomycetes genomes: a test case for predicting lifestyles and emergence of pathogens.</title>
        <authorList>
            <person name="Haridas S."/>
            <person name="Albert R."/>
            <person name="Binder M."/>
            <person name="Bloem J."/>
            <person name="Labutti K."/>
            <person name="Salamov A."/>
            <person name="Andreopoulos B."/>
            <person name="Baker S."/>
            <person name="Barry K."/>
            <person name="Bills G."/>
            <person name="Bluhm B."/>
            <person name="Cannon C."/>
            <person name="Castanera R."/>
            <person name="Culley D."/>
            <person name="Daum C."/>
            <person name="Ezra D."/>
            <person name="Gonzalez J."/>
            <person name="Henrissat B."/>
            <person name="Kuo A."/>
            <person name="Liang C."/>
            <person name="Lipzen A."/>
            <person name="Lutzoni F."/>
            <person name="Magnuson J."/>
            <person name="Mondo S."/>
            <person name="Nolan M."/>
            <person name="Ohm R."/>
            <person name="Pangilinan J."/>
            <person name="Park H.-J."/>
            <person name="Ramirez L."/>
            <person name="Alfaro M."/>
            <person name="Sun H."/>
            <person name="Tritt A."/>
            <person name="Yoshinaga Y."/>
            <person name="Zwiers L.-H."/>
            <person name="Turgeon B."/>
            <person name="Goodwin S."/>
            <person name="Spatafora J."/>
            <person name="Crous P."/>
            <person name="Grigoriev I."/>
        </authorList>
    </citation>
    <scope>NUCLEOTIDE SEQUENCE</scope>
    <source>
        <strain evidence="2">CBS 161.51</strain>
    </source>
</reference>
<dbReference type="Proteomes" id="UP000800038">
    <property type="component" value="Unassembled WGS sequence"/>
</dbReference>
<dbReference type="Pfam" id="PF20246">
    <property type="entry name" value="DUF6601"/>
    <property type="match status" value="1"/>
</dbReference>